<feature type="domain" description="Phosphotyrosine protein phosphatase I" evidence="1">
    <location>
        <begin position="18"/>
        <end position="182"/>
    </location>
</feature>
<dbReference type="SMART" id="SM00226">
    <property type="entry name" value="LMWPc"/>
    <property type="match status" value="1"/>
</dbReference>
<dbReference type="SUPFAM" id="SSF52788">
    <property type="entry name" value="Phosphotyrosine protein phosphatases I"/>
    <property type="match status" value="1"/>
</dbReference>
<reference evidence="3" key="1">
    <citation type="journal article" date="2019" name="Int. J. Syst. Evol. Microbiol.">
        <title>The Global Catalogue of Microorganisms (GCM) 10K type strain sequencing project: providing services to taxonomists for standard genome sequencing and annotation.</title>
        <authorList>
            <consortium name="The Broad Institute Genomics Platform"/>
            <consortium name="The Broad Institute Genome Sequencing Center for Infectious Disease"/>
            <person name="Wu L."/>
            <person name="Ma J."/>
        </authorList>
    </citation>
    <scope>NUCLEOTIDE SEQUENCE [LARGE SCALE GENOMIC DNA]</scope>
    <source>
        <strain evidence="3">JCM 17986</strain>
    </source>
</reference>
<proteinExistence type="predicted"/>
<gene>
    <name evidence="2" type="ORF">GCM10023205_03040</name>
</gene>
<accession>A0ABP9GU20</accession>
<dbReference type="InterPro" id="IPR023485">
    <property type="entry name" value="Ptyr_pPase"/>
</dbReference>
<name>A0ABP9GU20_9ACTN</name>
<organism evidence="2 3">
    <name type="scientific">Yinghuangia aomiensis</name>
    <dbReference type="NCBI Taxonomy" id="676205"/>
    <lineage>
        <taxon>Bacteria</taxon>
        <taxon>Bacillati</taxon>
        <taxon>Actinomycetota</taxon>
        <taxon>Actinomycetes</taxon>
        <taxon>Kitasatosporales</taxon>
        <taxon>Streptomycetaceae</taxon>
        <taxon>Yinghuangia</taxon>
    </lineage>
</organism>
<dbReference type="Pfam" id="PF01451">
    <property type="entry name" value="LMWPc"/>
    <property type="match status" value="1"/>
</dbReference>
<evidence type="ECO:0000313" key="3">
    <source>
        <dbReference type="Proteomes" id="UP001500466"/>
    </source>
</evidence>
<protein>
    <recommendedName>
        <fullName evidence="1">Phosphotyrosine protein phosphatase I domain-containing protein</fullName>
    </recommendedName>
</protein>
<keyword evidence="3" id="KW-1185">Reference proteome</keyword>
<dbReference type="InterPro" id="IPR036196">
    <property type="entry name" value="Ptyr_pPase_sf"/>
</dbReference>
<comment type="caution">
    <text evidence="2">The sequence shown here is derived from an EMBL/GenBank/DDBJ whole genome shotgun (WGS) entry which is preliminary data.</text>
</comment>
<sequence>MSERPADGSPAPAPADAAPLLFICTGNATRSVIAGVLAARAYPARPVRTAGTFVIEGQPVSWRTRRALETLAITADAHRSTQLTAEHLAEAAVVVALACEHVTYIRRNHPEAAAKTATLHRLARDLADGPAPLAERVAGLSLDTVPLDPAWEDVVDPGGGEVEDYLACAAEIDGLMATVLPRLDV</sequence>
<dbReference type="Proteomes" id="UP001500466">
    <property type="component" value="Unassembled WGS sequence"/>
</dbReference>
<evidence type="ECO:0000313" key="2">
    <source>
        <dbReference type="EMBL" id="GAA4946615.1"/>
    </source>
</evidence>
<dbReference type="Gene3D" id="3.40.50.2300">
    <property type="match status" value="1"/>
</dbReference>
<dbReference type="RefSeq" id="WP_345673357.1">
    <property type="nucleotide sequence ID" value="NZ_BAABHS010000001.1"/>
</dbReference>
<dbReference type="EMBL" id="BAABHS010000001">
    <property type="protein sequence ID" value="GAA4946615.1"/>
    <property type="molecule type" value="Genomic_DNA"/>
</dbReference>
<evidence type="ECO:0000259" key="1">
    <source>
        <dbReference type="SMART" id="SM00226"/>
    </source>
</evidence>